<dbReference type="OrthoDB" id="5790562at2759"/>
<proteinExistence type="predicted"/>
<evidence type="ECO:0000313" key="2">
    <source>
        <dbReference type="Proteomes" id="UP000054047"/>
    </source>
</evidence>
<keyword evidence="2" id="KW-1185">Reference proteome</keyword>
<dbReference type="AlphaFoldDB" id="A0A0C2G5L4"/>
<protein>
    <submittedName>
        <fullName evidence="1">Uncharacterized protein</fullName>
    </submittedName>
</protein>
<organism evidence="1 2">
    <name type="scientific">Ancylostoma duodenale</name>
    <dbReference type="NCBI Taxonomy" id="51022"/>
    <lineage>
        <taxon>Eukaryota</taxon>
        <taxon>Metazoa</taxon>
        <taxon>Ecdysozoa</taxon>
        <taxon>Nematoda</taxon>
        <taxon>Chromadorea</taxon>
        <taxon>Rhabditida</taxon>
        <taxon>Rhabditina</taxon>
        <taxon>Rhabditomorpha</taxon>
        <taxon>Strongyloidea</taxon>
        <taxon>Ancylostomatidae</taxon>
        <taxon>Ancylostomatinae</taxon>
        <taxon>Ancylostoma</taxon>
    </lineage>
</organism>
<dbReference type="EMBL" id="KN735972">
    <property type="protein sequence ID" value="KIH56285.1"/>
    <property type="molecule type" value="Genomic_DNA"/>
</dbReference>
<accession>A0A0C2G5L4</accession>
<reference evidence="1 2" key="1">
    <citation type="submission" date="2013-12" db="EMBL/GenBank/DDBJ databases">
        <title>Draft genome of the parsitic nematode Ancylostoma duodenale.</title>
        <authorList>
            <person name="Mitreva M."/>
        </authorList>
    </citation>
    <scope>NUCLEOTIDE SEQUENCE [LARGE SCALE GENOMIC DNA]</scope>
    <source>
        <strain evidence="1 2">Zhejiang</strain>
    </source>
</reference>
<sequence length="263" mass="29613">MYTADGEYFSDVAASFLRVESGHQRILIDGRDPYVGFFTRILFHEPTCISAVTIHCLKPLTGAEEIDILYSECDHGHWKVAHYTNTKETFTLRNVGIHLEVVARQLSISSPLVLSIIDVQVESCDRRNLTIPPERCRTSHPRRHGKQKLAIRARDYERRRRKRSIEYVLPAVYRADASPYDIPVDVVIPHDRTVVIQPGVTLRFGDEAGFTVHAAQPSQFSYANISGSSLGITVRSGVPPTIDNVISTSNQYGFDIKVPCNIY</sequence>
<dbReference type="Proteomes" id="UP000054047">
    <property type="component" value="Unassembled WGS sequence"/>
</dbReference>
<name>A0A0C2G5L4_9BILA</name>
<evidence type="ECO:0000313" key="1">
    <source>
        <dbReference type="EMBL" id="KIH56285.1"/>
    </source>
</evidence>
<gene>
    <name evidence="1" type="ORF">ANCDUO_13535</name>
</gene>